<dbReference type="Pfam" id="PF00480">
    <property type="entry name" value="ROK"/>
    <property type="match status" value="1"/>
</dbReference>
<comment type="caution">
    <text evidence="2">The sequence shown here is derived from an EMBL/GenBank/DDBJ whole genome shotgun (WGS) entry which is preliminary data.</text>
</comment>
<proteinExistence type="inferred from homology"/>
<dbReference type="InterPro" id="IPR043129">
    <property type="entry name" value="ATPase_NBD"/>
</dbReference>
<reference evidence="2" key="1">
    <citation type="journal article" date="2020" name="mSystems">
        <title>Genome- and Community-Level Interaction Insights into Carbon Utilization and Element Cycling Functions of Hydrothermarchaeota in Hydrothermal Sediment.</title>
        <authorList>
            <person name="Zhou Z."/>
            <person name="Liu Y."/>
            <person name="Xu W."/>
            <person name="Pan J."/>
            <person name="Luo Z.H."/>
            <person name="Li M."/>
        </authorList>
    </citation>
    <scope>NUCLEOTIDE SEQUENCE [LARGE SCALE GENOMIC DNA]</scope>
    <source>
        <strain evidence="2">SpSt-914</strain>
    </source>
</reference>
<sequence>MKNCFCESLNSAGPMSLSLGADIGGTNIKIGLVDENGKIVARKRLPTDSEASPGAVLEKVARTALKLIDTRSVRSFGVGIAGLVDPKDGFVFTSPNLPTWDRVPVKDIRARLTRLPVFVANDANAVALGEWRFGAARGCVNVLCLTLGTGVGSGIIAENRLLLGKNGYAGELGHTVIFRNGAPCPCGNRGCLERYVGAQAIVDRCRRLLRIQKRRIAATRNQLTLFGDKGEQLSSLFDLINYDYRRLTTREIGLAARQGDKIALQTIEETGYLLGLGIYNAVMTLDPELIILGGGVSRLGAPLLRAVQQMVNRHLYGYNRQLKIVLSRLVDDAGILGASQLFQLYPEEY</sequence>
<organism evidence="2">
    <name type="scientific">candidate division WOR-3 bacterium</name>
    <dbReference type="NCBI Taxonomy" id="2052148"/>
    <lineage>
        <taxon>Bacteria</taxon>
        <taxon>Bacteria division WOR-3</taxon>
    </lineage>
</organism>
<name>A0A7V3UZX3_UNCW3</name>
<dbReference type="PANTHER" id="PTHR18964:SF149">
    <property type="entry name" value="BIFUNCTIONAL UDP-N-ACETYLGLUCOSAMINE 2-EPIMERASE_N-ACETYLMANNOSAMINE KINASE"/>
    <property type="match status" value="1"/>
</dbReference>
<comment type="similarity">
    <text evidence="1">Belongs to the ROK (NagC/XylR) family.</text>
</comment>
<dbReference type="CDD" id="cd24068">
    <property type="entry name" value="ASKHA_NBD_ROK_FnNanK-like"/>
    <property type="match status" value="1"/>
</dbReference>
<dbReference type="SUPFAM" id="SSF53067">
    <property type="entry name" value="Actin-like ATPase domain"/>
    <property type="match status" value="1"/>
</dbReference>
<dbReference type="AlphaFoldDB" id="A0A7V3UZX3"/>
<dbReference type="PANTHER" id="PTHR18964">
    <property type="entry name" value="ROK (REPRESSOR, ORF, KINASE) FAMILY"/>
    <property type="match status" value="1"/>
</dbReference>
<dbReference type="EMBL" id="DTMZ01000141">
    <property type="protein sequence ID" value="HGD13579.1"/>
    <property type="molecule type" value="Genomic_DNA"/>
</dbReference>
<dbReference type="Gene3D" id="3.30.420.40">
    <property type="match status" value="2"/>
</dbReference>
<dbReference type="InterPro" id="IPR000600">
    <property type="entry name" value="ROK"/>
</dbReference>
<dbReference type="PROSITE" id="PS01125">
    <property type="entry name" value="ROK"/>
    <property type="match status" value="1"/>
</dbReference>
<accession>A0A7V3UZX3</accession>
<evidence type="ECO:0000256" key="1">
    <source>
        <dbReference type="ARBA" id="ARBA00006479"/>
    </source>
</evidence>
<dbReference type="InterPro" id="IPR049874">
    <property type="entry name" value="ROK_cs"/>
</dbReference>
<evidence type="ECO:0000313" key="2">
    <source>
        <dbReference type="EMBL" id="HGD13579.1"/>
    </source>
</evidence>
<protein>
    <submittedName>
        <fullName evidence="2">ROK family protein</fullName>
    </submittedName>
</protein>
<gene>
    <name evidence="2" type="ORF">ENX16_05840</name>
</gene>